<dbReference type="OrthoDB" id="9795736at2"/>
<reference evidence="2 3" key="1">
    <citation type="submission" date="2016-10" db="EMBL/GenBank/DDBJ databases">
        <authorList>
            <person name="de Groot N.N."/>
        </authorList>
    </citation>
    <scope>NUCLEOTIDE SEQUENCE [LARGE SCALE GENOMIC DNA]</scope>
    <source>
        <strain evidence="2 3">DSM 9179</strain>
    </source>
</reference>
<dbReference type="PANTHER" id="PTHR41386">
    <property type="entry name" value="INTEGRAL MEMBRANE PROTEIN-RELATED"/>
    <property type="match status" value="1"/>
</dbReference>
<proteinExistence type="predicted"/>
<keyword evidence="1" id="KW-0812">Transmembrane</keyword>
<keyword evidence="3" id="KW-1185">Reference proteome</keyword>
<sequence>MTEKKLNLIKEILEDDVIAEEDEDILHTLLQERVSKDAIFDHDSKLTLGQKAADGLARFAGSWTFIIYFFIILVLWIGLNALVLTKPFDVYPFILMNLILSCLAAIQAPVIMMSQNRQEQKDRLRAKNDYKVNLKSEIIVEDIHNKLDIIIEQQEKMIKRISELENYKINND</sequence>
<evidence type="ECO:0008006" key="4">
    <source>
        <dbReference type="Google" id="ProtNLM"/>
    </source>
</evidence>
<evidence type="ECO:0000313" key="2">
    <source>
        <dbReference type="EMBL" id="SEV96153.1"/>
    </source>
</evidence>
<dbReference type="Pfam" id="PF06210">
    <property type="entry name" value="DUF1003"/>
    <property type="match status" value="1"/>
</dbReference>
<feature type="transmembrane region" description="Helical" evidence="1">
    <location>
        <begin position="90"/>
        <end position="113"/>
    </location>
</feature>
<accession>A0A1I0N5I9</accession>
<protein>
    <recommendedName>
        <fullName evidence="4">DUF1003 domain-containing protein</fullName>
    </recommendedName>
</protein>
<organism evidence="2 3">
    <name type="scientific">[Clostridium] fimetarium</name>
    <dbReference type="NCBI Taxonomy" id="99656"/>
    <lineage>
        <taxon>Bacteria</taxon>
        <taxon>Bacillati</taxon>
        <taxon>Bacillota</taxon>
        <taxon>Clostridia</taxon>
        <taxon>Lachnospirales</taxon>
        <taxon>Lachnospiraceae</taxon>
    </lineage>
</organism>
<gene>
    <name evidence="2" type="ORF">SAMN05421659_102383</name>
</gene>
<dbReference type="InterPro" id="IPR010406">
    <property type="entry name" value="DUF1003"/>
</dbReference>
<dbReference type="PANTHER" id="PTHR41386:SF1">
    <property type="entry name" value="MEMBRANE PROTEIN"/>
    <property type="match status" value="1"/>
</dbReference>
<dbReference type="EMBL" id="FOJI01000002">
    <property type="protein sequence ID" value="SEV96153.1"/>
    <property type="molecule type" value="Genomic_DNA"/>
</dbReference>
<keyword evidence="1" id="KW-0472">Membrane</keyword>
<dbReference type="Proteomes" id="UP000199701">
    <property type="component" value="Unassembled WGS sequence"/>
</dbReference>
<name>A0A1I0N5I9_9FIRM</name>
<evidence type="ECO:0000256" key="1">
    <source>
        <dbReference type="SAM" id="Phobius"/>
    </source>
</evidence>
<feature type="transmembrane region" description="Helical" evidence="1">
    <location>
        <begin position="65"/>
        <end position="84"/>
    </location>
</feature>
<dbReference type="AlphaFoldDB" id="A0A1I0N5I9"/>
<keyword evidence="1" id="KW-1133">Transmembrane helix</keyword>
<dbReference type="RefSeq" id="WP_092450895.1">
    <property type="nucleotide sequence ID" value="NZ_FOJI01000002.1"/>
</dbReference>
<evidence type="ECO:0000313" key="3">
    <source>
        <dbReference type="Proteomes" id="UP000199701"/>
    </source>
</evidence>